<protein>
    <submittedName>
        <fullName evidence="2">Uncharacterized protein</fullName>
    </submittedName>
</protein>
<accession>A0ABR0VS34</accession>
<gene>
    <name evidence="2" type="ORF">DH2020_028211</name>
</gene>
<name>A0ABR0VS34_REHGL</name>
<evidence type="ECO:0000313" key="3">
    <source>
        <dbReference type="Proteomes" id="UP001318860"/>
    </source>
</evidence>
<evidence type="ECO:0000313" key="2">
    <source>
        <dbReference type="EMBL" id="KAK6138047.1"/>
    </source>
</evidence>
<comment type="caution">
    <text evidence="2">The sequence shown here is derived from an EMBL/GenBank/DDBJ whole genome shotgun (WGS) entry which is preliminary data.</text>
</comment>
<evidence type="ECO:0000256" key="1">
    <source>
        <dbReference type="SAM" id="MobiDB-lite"/>
    </source>
</evidence>
<organism evidence="2 3">
    <name type="scientific">Rehmannia glutinosa</name>
    <name type="common">Chinese foxglove</name>
    <dbReference type="NCBI Taxonomy" id="99300"/>
    <lineage>
        <taxon>Eukaryota</taxon>
        <taxon>Viridiplantae</taxon>
        <taxon>Streptophyta</taxon>
        <taxon>Embryophyta</taxon>
        <taxon>Tracheophyta</taxon>
        <taxon>Spermatophyta</taxon>
        <taxon>Magnoliopsida</taxon>
        <taxon>eudicotyledons</taxon>
        <taxon>Gunneridae</taxon>
        <taxon>Pentapetalae</taxon>
        <taxon>asterids</taxon>
        <taxon>lamiids</taxon>
        <taxon>Lamiales</taxon>
        <taxon>Orobanchaceae</taxon>
        <taxon>Rehmannieae</taxon>
        <taxon>Rehmannia</taxon>
    </lineage>
</organism>
<sequence length="109" mass="12297">MRLFCGHVSVDLGVLSFIPNVSSSGRALIFLPFGLAPRKKNEKAMFDKKKRKVGHIHAQPKKEQKKNKKSYMVSSSVEPTPRKLMRQGKSFKITKELANGSTSKNPKFH</sequence>
<reference evidence="2 3" key="1">
    <citation type="journal article" date="2021" name="Comput. Struct. Biotechnol. J.">
        <title>De novo genome assembly of the potent medicinal plant Rehmannia glutinosa using nanopore technology.</title>
        <authorList>
            <person name="Ma L."/>
            <person name="Dong C."/>
            <person name="Song C."/>
            <person name="Wang X."/>
            <person name="Zheng X."/>
            <person name="Niu Y."/>
            <person name="Chen S."/>
            <person name="Feng W."/>
        </authorList>
    </citation>
    <scope>NUCLEOTIDE SEQUENCE [LARGE SCALE GENOMIC DNA]</scope>
    <source>
        <strain evidence="2">DH-2019</strain>
    </source>
</reference>
<feature type="compositionally biased region" description="Basic residues" evidence="1">
    <location>
        <begin position="48"/>
        <end position="69"/>
    </location>
</feature>
<feature type="region of interest" description="Disordered" evidence="1">
    <location>
        <begin position="42"/>
        <end position="109"/>
    </location>
</feature>
<proteinExistence type="predicted"/>
<keyword evidence="3" id="KW-1185">Reference proteome</keyword>
<dbReference type="EMBL" id="JABTTQ020000757">
    <property type="protein sequence ID" value="KAK6138047.1"/>
    <property type="molecule type" value="Genomic_DNA"/>
</dbReference>
<dbReference type="Proteomes" id="UP001318860">
    <property type="component" value="Unassembled WGS sequence"/>
</dbReference>
<feature type="compositionally biased region" description="Polar residues" evidence="1">
    <location>
        <begin position="99"/>
        <end position="109"/>
    </location>
</feature>